<keyword evidence="2" id="KW-1185">Reference proteome</keyword>
<evidence type="ECO:0000313" key="1">
    <source>
        <dbReference type="EMBL" id="KOY14942.1"/>
    </source>
</evidence>
<dbReference type="PATRIC" id="fig|1705561.3.peg.4038"/>
<sequence length="81" mass="9173">MLQESNLSPALRVYLSIGELETDNPDFNRVACEHVALTHQTLIAAGVPEKQIRFDVIPGGTHHESTWGLLFPEMHRWLLQP</sequence>
<dbReference type="AlphaFoldDB" id="A0A0M9BNK1"/>
<dbReference type="SUPFAM" id="SSF53474">
    <property type="entry name" value="alpha/beta-Hydrolases"/>
    <property type="match status" value="1"/>
</dbReference>
<comment type="caution">
    <text evidence="1">The sequence shown here is derived from an EMBL/GenBank/DDBJ whole genome shotgun (WGS) entry which is preliminary data.</text>
</comment>
<name>A0A0M9BNK1_9BACL</name>
<dbReference type="Pfam" id="PF00756">
    <property type="entry name" value="Esterase"/>
    <property type="match status" value="1"/>
</dbReference>
<dbReference type="Proteomes" id="UP000037688">
    <property type="component" value="Unassembled WGS sequence"/>
</dbReference>
<proteinExistence type="predicted"/>
<reference evidence="1 2" key="1">
    <citation type="submission" date="2015-08" db="EMBL/GenBank/DDBJ databases">
        <title>Draft genome sequence of cellulolytic and xylanolytic Paenibacillus sp. A59, isolated from a decaying forest soil from Patagonia, Argentina.</title>
        <authorList>
            <person name="Ghio S."/>
            <person name="Caceres A.M."/>
            <person name="Talia P."/>
            <person name="Grasso D."/>
            <person name="Campos E."/>
        </authorList>
    </citation>
    <scope>NUCLEOTIDE SEQUENCE [LARGE SCALE GENOMIC DNA]</scope>
    <source>
        <strain evidence="1 2">A59</strain>
    </source>
</reference>
<evidence type="ECO:0008006" key="3">
    <source>
        <dbReference type="Google" id="ProtNLM"/>
    </source>
</evidence>
<dbReference type="EMBL" id="LITU01000068">
    <property type="protein sequence ID" value="KOY14942.1"/>
    <property type="molecule type" value="Genomic_DNA"/>
</dbReference>
<organism evidence="1 2">
    <name type="scientific">Paenibacillus xylanivorans</name>
    <dbReference type="NCBI Taxonomy" id="1705561"/>
    <lineage>
        <taxon>Bacteria</taxon>
        <taxon>Bacillati</taxon>
        <taxon>Bacillota</taxon>
        <taxon>Bacilli</taxon>
        <taxon>Bacillales</taxon>
        <taxon>Paenibacillaceae</taxon>
        <taxon>Paenibacillus</taxon>
    </lineage>
</organism>
<gene>
    <name evidence="1" type="ORF">AMS66_19470</name>
</gene>
<protein>
    <recommendedName>
        <fullName evidence="3">Esterase</fullName>
    </recommendedName>
</protein>
<evidence type="ECO:0000313" key="2">
    <source>
        <dbReference type="Proteomes" id="UP000037688"/>
    </source>
</evidence>
<dbReference type="InterPro" id="IPR029058">
    <property type="entry name" value="AB_hydrolase_fold"/>
</dbReference>
<dbReference type="Gene3D" id="3.40.50.1820">
    <property type="entry name" value="alpha/beta hydrolase"/>
    <property type="match status" value="1"/>
</dbReference>
<dbReference type="InterPro" id="IPR000801">
    <property type="entry name" value="Esterase-like"/>
</dbReference>
<accession>A0A0M9BNK1</accession>